<organism evidence="1 2">
    <name type="scientific">Campylobacter geochelonis</name>
    <dbReference type="NCBI Taxonomy" id="1780362"/>
    <lineage>
        <taxon>Bacteria</taxon>
        <taxon>Pseudomonadati</taxon>
        <taxon>Campylobacterota</taxon>
        <taxon>Epsilonproteobacteria</taxon>
        <taxon>Campylobacterales</taxon>
        <taxon>Campylobacteraceae</taxon>
        <taxon>Campylobacter</taxon>
    </lineage>
</organism>
<sequence length="37" mass="4534">MNLNKFNSLYELNQNKNMLKLSKKRVVFVNITFHFFL</sequence>
<evidence type="ECO:0000313" key="1">
    <source>
        <dbReference type="EMBL" id="CZE46000.1"/>
    </source>
</evidence>
<name>A0A128ECA9_9BACT</name>
<proteinExistence type="predicted"/>
<evidence type="ECO:0000313" key="2">
    <source>
        <dbReference type="Proteomes" id="UP000069632"/>
    </source>
</evidence>
<protein>
    <submittedName>
        <fullName evidence="1">Uncharacterized protein</fullName>
    </submittedName>
</protein>
<dbReference type="EMBL" id="FIZP01000001">
    <property type="protein sequence ID" value="CZE46000.1"/>
    <property type="molecule type" value="Genomic_DNA"/>
</dbReference>
<reference evidence="1 2" key="1">
    <citation type="submission" date="2016-02" db="EMBL/GenBank/DDBJ databases">
        <authorList>
            <consortium name="Pathogen Informatics"/>
        </authorList>
    </citation>
    <scope>NUCLEOTIDE SEQUENCE [LARGE SCALE GENOMIC DNA]</scope>
    <source>
        <strain evidence="1 2">RC20</strain>
    </source>
</reference>
<gene>
    <name evidence="1" type="ORF">ERS672216_00143</name>
</gene>
<dbReference type="Proteomes" id="UP000069632">
    <property type="component" value="Unassembled WGS sequence"/>
</dbReference>
<accession>A0A128ECA9</accession>
<keyword evidence="2" id="KW-1185">Reference proteome</keyword>
<dbReference type="AlphaFoldDB" id="A0A128ECA9"/>